<evidence type="ECO:0000313" key="3">
    <source>
        <dbReference type="WBParaSite" id="PgR017X_g002_t01"/>
    </source>
</evidence>
<feature type="compositionally biased region" description="Basic and acidic residues" evidence="1">
    <location>
        <begin position="10"/>
        <end position="25"/>
    </location>
</feature>
<evidence type="ECO:0000256" key="1">
    <source>
        <dbReference type="SAM" id="MobiDB-lite"/>
    </source>
</evidence>
<accession>A0A915AUK6</accession>
<dbReference type="Proteomes" id="UP000887569">
    <property type="component" value="Unplaced"/>
</dbReference>
<organism evidence="2 3">
    <name type="scientific">Parascaris univalens</name>
    <name type="common">Nematode worm</name>
    <dbReference type="NCBI Taxonomy" id="6257"/>
    <lineage>
        <taxon>Eukaryota</taxon>
        <taxon>Metazoa</taxon>
        <taxon>Ecdysozoa</taxon>
        <taxon>Nematoda</taxon>
        <taxon>Chromadorea</taxon>
        <taxon>Rhabditida</taxon>
        <taxon>Spirurina</taxon>
        <taxon>Ascaridomorpha</taxon>
        <taxon>Ascaridoidea</taxon>
        <taxon>Ascarididae</taxon>
        <taxon>Parascaris</taxon>
    </lineage>
</organism>
<sequence length="94" mass="10526">MPPGAGIRSWRSEQRKELEQEKEQEQEFPAMTTVDQLMFSQSFSGNLGWPNTVEEMGTINALALAFGVKNVLGLDSRSAEVSMALVERKQADFF</sequence>
<dbReference type="AlphaFoldDB" id="A0A915AUK6"/>
<feature type="region of interest" description="Disordered" evidence="1">
    <location>
        <begin position="1"/>
        <end position="27"/>
    </location>
</feature>
<dbReference type="WBParaSite" id="PgR017X_g002_t01">
    <property type="protein sequence ID" value="PgR017X_g002_t01"/>
    <property type="gene ID" value="PgR017X_g002"/>
</dbReference>
<keyword evidence="2" id="KW-1185">Reference proteome</keyword>
<protein>
    <submittedName>
        <fullName evidence="3">Uncharacterized protein</fullName>
    </submittedName>
</protein>
<evidence type="ECO:0000313" key="2">
    <source>
        <dbReference type="Proteomes" id="UP000887569"/>
    </source>
</evidence>
<name>A0A915AUK6_PARUN</name>
<reference evidence="3" key="1">
    <citation type="submission" date="2022-11" db="UniProtKB">
        <authorList>
            <consortium name="WormBaseParasite"/>
        </authorList>
    </citation>
    <scope>IDENTIFICATION</scope>
</reference>
<proteinExistence type="predicted"/>